<protein>
    <submittedName>
        <fullName evidence="1">DUF3793 family protein</fullName>
    </submittedName>
</protein>
<accession>A0A9D1R939</accession>
<dbReference type="Proteomes" id="UP000824263">
    <property type="component" value="Unassembled WGS sequence"/>
</dbReference>
<reference evidence="1" key="2">
    <citation type="submission" date="2021-04" db="EMBL/GenBank/DDBJ databases">
        <authorList>
            <person name="Gilroy R."/>
        </authorList>
    </citation>
    <scope>NUCLEOTIDE SEQUENCE</scope>
    <source>
        <strain evidence="1">ChiSxjej1B13-11762</strain>
    </source>
</reference>
<dbReference type="EMBL" id="DXGF01000052">
    <property type="protein sequence ID" value="HIW83245.1"/>
    <property type="molecule type" value="Genomic_DNA"/>
</dbReference>
<evidence type="ECO:0000313" key="2">
    <source>
        <dbReference type="Proteomes" id="UP000824263"/>
    </source>
</evidence>
<evidence type="ECO:0000313" key="1">
    <source>
        <dbReference type="EMBL" id="HIW83245.1"/>
    </source>
</evidence>
<organism evidence="1 2">
    <name type="scientific">Candidatus Dorea gallistercoris</name>
    <dbReference type="NCBI Taxonomy" id="2838542"/>
    <lineage>
        <taxon>Bacteria</taxon>
        <taxon>Bacillati</taxon>
        <taxon>Bacillota</taxon>
        <taxon>Clostridia</taxon>
        <taxon>Lachnospirales</taxon>
        <taxon>Lachnospiraceae</taxon>
        <taxon>Dorea</taxon>
    </lineage>
</organism>
<proteinExistence type="predicted"/>
<comment type="caution">
    <text evidence="1">The sequence shown here is derived from an EMBL/GenBank/DDBJ whole genome shotgun (WGS) entry which is preliminary data.</text>
</comment>
<reference evidence="1" key="1">
    <citation type="journal article" date="2021" name="PeerJ">
        <title>Extensive microbial diversity within the chicken gut microbiome revealed by metagenomics and culture.</title>
        <authorList>
            <person name="Gilroy R."/>
            <person name="Ravi A."/>
            <person name="Getino M."/>
            <person name="Pursley I."/>
            <person name="Horton D.L."/>
            <person name="Alikhan N.F."/>
            <person name="Baker D."/>
            <person name="Gharbi K."/>
            <person name="Hall N."/>
            <person name="Watson M."/>
            <person name="Adriaenssens E.M."/>
            <person name="Foster-Nyarko E."/>
            <person name="Jarju S."/>
            <person name="Secka A."/>
            <person name="Antonio M."/>
            <person name="Oren A."/>
            <person name="Chaudhuri R.R."/>
            <person name="La Ragione R."/>
            <person name="Hildebrand F."/>
            <person name="Pallen M.J."/>
        </authorList>
    </citation>
    <scope>NUCLEOTIDE SEQUENCE</scope>
    <source>
        <strain evidence="1">ChiSxjej1B13-11762</strain>
    </source>
</reference>
<name>A0A9D1R939_9FIRM</name>
<gene>
    <name evidence="1" type="ORF">H9873_02855</name>
</gene>
<sequence length="198" mass="22995">MPIEVVSYLLASKDVRKRLQFQLVLQCAPFLKGIKKASITNIERDDLKELWALLAGTGIMFRVLAVLRGKYLVFFYRRREMQSYLGRPKVQAFLKDYGYESGKFEEILEHLALRVRQHSIEEQNFPHEIGVFLDYPLDDVASFIQQEGKHSLFTGYWKVYHNPKQAHMTFLAYDKAKDSAVNEFLMGRPLRDIASGSV</sequence>
<dbReference type="AlphaFoldDB" id="A0A9D1R939"/>
<dbReference type="Pfam" id="PF12672">
    <property type="entry name" value="DUF3793"/>
    <property type="match status" value="1"/>
</dbReference>
<dbReference type="InterPro" id="IPR024523">
    <property type="entry name" value="DUF3793"/>
</dbReference>